<gene>
    <name evidence="4" type="ORF">J4D97_14465</name>
</gene>
<dbReference type="InterPro" id="IPR001296">
    <property type="entry name" value="Glyco_trans_1"/>
</dbReference>
<organism evidence="4 5">
    <name type="scientific">Hymenobacter defluvii</name>
    <dbReference type="NCBI Taxonomy" id="2054411"/>
    <lineage>
        <taxon>Bacteria</taxon>
        <taxon>Pseudomonadati</taxon>
        <taxon>Bacteroidota</taxon>
        <taxon>Cytophagia</taxon>
        <taxon>Cytophagales</taxon>
        <taxon>Hymenobacteraceae</taxon>
        <taxon>Hymenobacter</taxon>
    </lineage>
</organism>
<feature type="domain" description="Glycosyltransferase subfamily 4-like N-terminal" evidence="3">
    <location>
        <begin position="50"/>
        <end position="192"/>
    </location>
</feature>
<keyword evidence="1" id="KW-0808">Transferase</keyword>
<evidence type="ECO:0000259" key="2">
    <source>
        <dbReference type="Pfam" id="PF00534"/>
    </source>
</evidence>
<dbReference type="Proteomes" id="UP000670527">
    <property type="component" value="Unassembled WGS sequence"/>
</dbReference>
<dbReference type="EMBL" id="JAGETX010000008">
    <property type="protein sequence ID" value="MBO3271859.1"/>
    <property type="molecule type" value="Genomic_DNA"/>
</dbReference>
<evidence type="ECO:0000259" key="3">
    <source>
        <dbReference type="Pfam" id="PF13439"/>
    </source>
</evidence>
<dbReference type="InterPro" id="IPR028098">
    <property type="entry name" value="Glyco_trans_4-like_N"/>
</dbReference>
<sequence>MDSKRVAILVFFPCGMRIGYDAKRLFGNFTGLGNYSRTLVQDVACFHPEHDYHLYTPAIRQHPATQPFLESTQYTTFVPPSGFFQSLWRSYGVVKQLKRDGIELYHGLSHELPVGLMRAGIPGVVTMHDVISKVHPEWYGAVERIIYDQKVRYSCRHAAKIVAISEHTKRDLIEYYRVEPDKIKVIYQACDPVYYQRQPTEQAARTVAQLGVTTPYVLGVGSLEPRKNIATLLRAYQHLPVDLRVPLVLVGKGKRHKQQLQQLLAQANLEDVVYWLENVVDIRQLQALYQEASALIYPSLYEGFGLPIAEALLCKTPVIASSTSALPEAGGPASCYIDPTSPEQLAHAIEKVLTDSAHANHMREQGYQYAHTQFAPARLATQLVDYYS</sequence>
<evidence type="ECO:0000313" key="4">
    <source>
        <dbReference type="EMBL" id="MBO3271859.1"/>
    </source>
</evidence>
<evidence type="ECO:0000313" key="5">
    <source>
        <dbReference type="Proteomes" id="UP000670527"/>
    </source>
</evidence>
<name>A0ABS3TGY1_9BACT</name>
<accession>A0ABS3TGY1</accession>
<keyword evidence="5" id="KW-1185">Reference proteome</keyword>
<comment type="caution">
    <text evidence="4">The sequence shown here is derived from an EMBL/GenBank/DDBJ whole genome shotgun (WGS) entry which is preliminary data.</text>
</comment>
<dbReference type="Pfam" id="PF00534">
    <property type="entry name" value="Glycos_transf_1"/>
    <property type="match status" value="1"/>
</dbReference>
<evidence type="ECO:0000256" key="1">
    <source>
        <dbReference type="ARBA" id="ARBA00022679"/>
    </source>
</evidence>
<dbReference type="SUPFAM" id="SSF53756">
    <property type="entry name" value="UDP-Glycosyltransferase/glycogen phosphorylase"/>
    <property type="match status" value="1"/>
</dbReference>
<dbReference type="RefSeq" id="WP_208308164.1">
    <property type="nucleotide sequence ID" value="NZ_JAGETX010000008.1"/>
</dbReference>
<dbReference type="CDD" id="cd03809">
    <property type="entry name" value="GT4_MtfB-like"/>
    <property type="match status" value="1"/>
</dbReference>
<dbReference type="PANTHER" id="PTHR46401:SF2">
    <property type="entry name" value="GLYCOSYLTRANSFERASE WBBK-RELATED"/>
    <property type="match status" value="1"/>
</dbReference>
<proteinExistence type="predicted"/>
<feature type="domain" description="Glycosyl transferase family 1" evidence="2">
    <location>
        <begin position="211"/>
        <end position="368"/>
    </location>
</feature>
<protein>
    <submittedName>
        <fullName evidence="4">Glycosyltransferase family 4 protein</fullName>
    </submittedName>
</protein>
<reference evidence="4 5" key="1">
    <citation type="submission" date="2021-03" db="EMBL/GenBank/DDBJ databases">
        <authorList>
            <person name="Kim M.K."/>
        </authorList>
    </citation>
    <scope>NUCLEOTIDE SEQUENCE [LARGE SCALE GENOMIC DNA]</scope>
    <source>
        <strain evidence="4 5">BT507</strain>
    </source>
</reference>
<dbReference type="PANTHER" id="PTHR46401">
    <property type="entry name" value="GLYCOSYLTRANSFERASE WBBK-RELATED"/>
    <property type="match status" value="1"/>
</dbReference>
<dbReference type="Pfam" id="PF13439">
    <property type="entry name" value="Glyco_transf_4"/>
    <property type="match status" value="1"/>
</dbReference>
<dbReference type="Gene3D" id="3.40.50.2000">
    <property type="entry name" value="Glycogen Phosphorylase B"/>
    <property type="match status" value="2"/>
</dbReference>